<dbReference type="SUPFAM" id="SSF46689">
    <property type="entry name" value="Homeodomain-like"/>
    <property type="match status" value="1"/>
</dbReference>
<dbReference type="Gene3D" id="1.10.357.10">
    <property type="entry name" value="Tetracycline Repressor, domain 2"/>
    <property type="match status" value="1"/>
</dbReference>
<dbReference type="PROSITE" id="PS01081">
    <property type="entry name" value="HTH_TETR_1"/>
    <property type="match status" value="1"/>
</dbReference>
<keyword evidence="3" id="KW-0804">Transcription</keyword>
<name>A0A1H2VGS3_9RHOB</name>
<dbReference type="GO" id="GO:0000976">
    <property type="term" value="F:transcription cis-regulatory region binding"/>
    <property type="evidence" value="ECO:0007669"/>
    <property type="project" value="TreeGrafter"/>
</dbReference>
<dbReference type="STRING" id="356660.SAMN05444336_10266"/>
<reference evidence="6 7" key="1">
    <citation type="submission" date="2016-10" db="EMBL/GenBank/DDBJ databases">
        <authorList>
            <person name="de Groot N.N."/>
        </authorList>
    </citation>
    <scope>NUCLEOTIDE SEQUENCE [LARGE SCALE GENOMIC DNA]</scope>
    <source>
        <strain evidence="6 7">DSM 17890</strain>
    </source>
</reference>
<sequence>MGIATRLFAAKGFDKTSLQDIADEAGLTKAAVYYHFPDKARLYEAVVVSRLAENYAQVLAAVDLAGGPLDRLEAFVRTTARRIDEDRAGWVASSSIYRVLGPQDLAPAIRTGRDRLERLLREIVVEAIEAGDLREVDPAMLGRLIYSALNHIPRWHSPSGRLSAEMVAMQYYDMVIEGVRRR</sequence>
<dbReference type="PANTHER" id="PTHR30055">
    <property type="entry name" value="HTH-TYPE TRANSCRIPTIONAL REGULATOR RUTR"/>
    <property type="match status" value="1"/>
</dbReference>
<dbReference type="EMBL" id="FNMZ01000002">
    <property type="protein sequence ID" value="SDW67586.1"/>
    <property type="molecule type" value="Genomic_DNA"/>
</dbReference>
<dbReference type="GO" id="GO:0003700">
    <property type="term" value="F:DNA-binding transcription factor activity"/>
    <property type="evidence" value="ECO:0007669"/>
    <property type="project" value="TreeGrafter"/>
</dbReference>
<dbReference type="Pfam" id="PF17932">
    <property type="entry name" value="TetR_C_24"/>
    <property type="match status" value="1"/>
</dbReference>
<evidence type="ECO:0000256" key="2">
    <source>
        <dbReference type="ARBA" id="ARBA00023125"/>
    </source>
</evidence>
<keyword evidence="1" id="KW-0805">Transcription regulation</keyword>
<dbReference type="PROSITE" id="PS50977">
    <property type="entry name" value="HTH_TETR_2"/>
    <property type="match status" value="1"/>
</dbReference>
<evidence type="ECO:0000313" key="7">
    <source>
        <dbReference type="Proteomes" id="UP000199118"/>
    </source>
</evidence>
<keyword evidence="2 4" id="KW-0238">DNA-binding</keyword>
<accession>A0A1H2VGS3</accession>
<gene>
    <name evidence="6" type="ORF">SAMN05444336_10266</name>
</gene>
<dbReference type="InterPro" id="IPR036271">
    <property type="entry name" value="Tet_transcr_reg_TetR-rel_C_sf"/>
</dbReference>
<dbReference type="AlphaFoldDB" id="A0A1H2VGS3"/>
<dbReference type="RefSeq" id="WP_176954652.1">
    <property type="nucleotide sequence ID" value="NZ_FNMZ01000002.1"/>
</dbReference>
<evidence type="ECO:0000256" key="4">
    <source>
        <dbReference type="PROSITE-ProRule" id="PRU00335"/>
    </source>
</evidence>
<feature type="DNA-binding region" description="H-T-H motif" evidence="4">
    <location>
        <begin position="17"/>
        <end position="36"/>
    </location>
</feature>
<dbReference type="Proteomes" id="UP000199118">
    <property type="component" value="Unassembled WGS sequence"/>
</dbReference>
<dbReference type="PANTHER" id="PTHR30055:SF240">
    <property type="entry name" value="HTH-TYPE TRANSCRIPTIONAL REGULATOR ACRR"/>
    <property type="match status" value="1"/>
</dbReference>
<keyword evidence="7" id="KW-1185">Reference proteome</keyword>
<protein>
    <submittedName>
        <fullName evidence="6">Transcriptional regulator, TetR family</fullName>
    </submittedName>
</protein>
<evidence type="ECO:0000256" key="3">
    <source>
        <dbReference type="ARBA" id="ARBA00023163"/>
    </source>
</evidence>
<dbReference type="InterPro" id="IPR041490">
    <property type="entry name" value="KstR2_TetR_C"/>
</dbReference>
<dbReference type="Gene3D" id="1.10.10.60">
    <property type="entry name" value="Homeodomain-like"/>
    <property type="match status" value="1"/>
</dbReference>
<evidence type="ECO:0000256" key="1">
    <source>
        <dbReference type="ARBA" id="ARBA00023015"/>
    </source>
</evidence>
<dbReference type="SUPFAM" id="SSF48498">
    <property type="entry name" value="Tetracyclin repressor-like, C-terminal domain"/>
    <property type="match status" value="1"/>
</dbReference>
<dbReference type="InterPro" id="IPR001647">
    <property type="entry name" value="HTH_TetR"/>
</dbReference>
<feature type="domain" description="HTH tetR-type" evidence="5">
    <location>
        <begin position="1"/>
        <end position="54"/>
    </location>
</feature>
<dbReference type="InterPro" id="IPR050109">
    <property type="entry name" value="HTH-type_TetR-like_transc_reg"/>
</dbReference>
<proteinExistence type="predicted"/>
<dbReference type="Pfam" id="PF00440">
    <property type="entry name" value="TetR_N"/>
    <property type="match status" value="1"/>
</dbReference>
<dbReference type="InterPro" id="IPR023772">
    <property type="entry name" value="DNA-bd_HTH_TetR-type_CS"/>
</dbReference>
<evidence type="ECO:0000313" key="6">
    <source>
        <dbReference type="EMBL" id="SDW67586.1"/>
    </source>
</evidence>
<dbReference type="InterPro" id="IPR009057">
    <property type="entry name" value="Homeodomain-like_sf"/>
</dbReference>
<organism evidence="6 7">
    <name type="scientific">Albimonas donghaensis</name>
    <dbReference type="NCBI Taxonomy" id="356660"/>
    <lineage>
        <taxon>Bacteria</taxon>
        <taxon>Pseudomonadati</taxon>
        <taxon>Pseudomonadota</taxon>
        <taxon>Alphaproteobacteria</taxon>
        <taxon>Rhodobacterales</taxon>
        <taxon>Paracoccaceae</taxon>
        <taxon>Albimonas</taxon>
    </lineage>
</organism>
<evidence type="ECO:0000259" key="5">
    <source>
        <dbReference type="PROSITE" id="PS50977"/>
    </source>
</evidence>